<feature type="signal peptide" evidence="2">
    <location>
        <begin position="1"/>
        <end position="27"/>
    </location>
</feature>
<dbReference type="PANTHER" id="PTHR36878:SF1">
    <property type="entry name" value="SMALL INTEGRAL MEMBRANE PROTEIN 30"/>
    <property type="match status" value="1"/>
</dbReference>
<reference key="1">
    <citation type="journal article" date="2007" name="Nature">
        <title>The medaka draft genome and insights into vertebrate genome evolution.</title>
        <authorList>
            <person name="Kasahara M."/>
            <person name="Naruse K."/>
            <person name="Sasaki S."/>
            <person name="Nakatani Y."/>
            <person name="Qu W."/>
            <person name="Ahsan B."/>
            <person name="Yamada T."/>
            <person name="Nagayasu Y."/>
            <person name="Doi K."/>
            <person name="Kasai Y."/>
            <person name="Jindo T."/>
            <person name="Kobayashi D."/>
            <person name="Shimada A."/>
            <person name="Toyoda A."/>
            <person name="Kuroki Y."/>
            <person name="Fujiyama A."/>
            <person name="Sasaki T."/>
            <person name="Shimizu A."/>
            <person name="Asakawa S."/>
            <person name="Shimizu N."/>
            <person name="Hashimoto S."/>
            <person name="Yang J."/>
            <person name="Lee Y."/>
            <person name="Matsushima K."/>
            <person name="Sugano S."/>
            <person name="Sakaizumi M."/>
            <person name="Narita T."/>
            <person name="Ohishi K."/>
            <person name="Haga S."/>
            <person name="Ohta F."/>
            <person name="Nomoto H."/>
            <person name="Nogata K."/>
            <person name="Morishita T."/>
            <person name="Endo T."/>
            <person name="Shin-I T."/>
            <person name="Takeda H."/>
            <person name="Morishita S."/>
            <person name="Kohara Y."/>
        </authorList>
    </citation>
    <scope>NUCLEOTIDE SEQUENCE [LARGE SCALE GENOMIC DNA]</scope>
    <source>
        <strain>Hd-rR</strain>
    </source>
</reference>
<keyword evidence="1" id="KW-1133">Transmembrane helix</keyword>
<dbReference type="AlphaFoldDB" id="A0A3P9GYG7"/>
<proteinExistence type="predicted"/>
<reference evidence="3 4" key="2">
    <citation type="submission" date="2017-04" db="EMBL/GenBank/DDBJ databases">
        <title>CpG methylation of centromeres and impact of large insertions on vertebrate speciation.</title>
        <authorList>
            <person name="Ichikawa K."/>
            <person name="Yoshimura J."/>
            <person name="Morishita S."/>
        </authorList>
    </citation>
    <scope>NUCLEOTIDE SEQUENCE</scope>
    <source>
        <strain evidence="3 4">HSOK</strain>
    </source>
</reference>
<sequence>MATNTGPLNGVGIFWLVLLFLIPPAEAYDAGDGLALLLGTVLTVVGFCACLGCRCYRWRDITAAAAATRDKTRLGSQIETGRERERGGMMQCACALRSVYCRIFTVEEGKKRSRGGGGGRHQIELF</sequence>
<protein>
    <submittedName>
        <fullName evidence="3">Uncharacterized protein</fullName>
    </submittedName>
</protein>
<evidence type="ECO:0000313" key="3">
    <source>
        <dbReference type="Ensembl" id="ENSORLP00015000606.1"/>
    </source>
</evidence>
<dbReference type="InterPro" id="IPR031742">
    <property type="entry name" value="DUF4730"/>
</dbReference>
<reference evidence="3" key="4">
    <citation type="submission" date="2025-09" db="UniProtKB">
        <authorList>
            <consortium name="Ensembl"/>
        </authorList>
    </citation>
    <scope>IDENTIFICATION</scope>
    <source>
        <strain evidence="3">HSOK</strain>
    </source>
</reference>
<reference evidence="3" key="3">
    <citation type="submission" date="2025-08" db="UniProtKB">
        <authorList>
            <consortium name="Ensembl"/>
        </authorList>
    </citation>
    <scope>IDENTIFICATION</scope>
    <source>
        <strain evidence="3">HSOK</strain>
    </source>
</reference>
<keyword evidence="1" id="KW-0472">Membrane</keyword>
<evidence type="ECO:0000256" key="2">
    <source>
        <dbReference type="SAM" id="SignalP"/>
    </source>
</evidence>
<keyword evidence="2" id="KW-0732">Signal</keyword>
<dbReference type="PANTHER" id="PTHR36878">
    <property type="entry name" value="SMALL INTEGRAL MEMBRANE PROTEIN 30"/>
    <property type="match status" value="1"/>
</dbReference>
<accession>A0A3P9GYG7</accession>
<keyword evidence="1" id="KW-0812">Transmembrane</keyword>
<evidence type="ECO:0000256" key="1">
    <source>
        <dbReference type="SAM" id="Phobius"/>
    </source>
</evidence>
<dbReference type="Proteomes" id="UP000265200">
    <property type="component" value="Chromosome 23"/>
</dbReference>
<name>A0A3P9GYG7_ORYLA</name>
<organism evidence="3 4">
    <name type="scientific">Oryzias latipes</name>
    <name type="common">Japanese rice fish</name>
    <name type="synonym">Japanese killifish</name>
    <dbReference type="NCBI Taxonomy" id="8090"/>
    <lineage>
        <taxon>Eukaryota</taxon>
        <taxon>Metazoa</taxon>
        <taxon>Chordata</taxon>
        <taxon>Craniata</taxon>
        <taxon>Vertebrata</taxon>
        <taxon>Euteleostomi</taxon>
        <taxon>Actinopterygii</taxon>
        <taxon>Neopterygii</taxon>
        <taxon>Teleostei</taxon>
        <taxon>Neoteleostei</taxon>
        <taxon>Acanthomorphata</taxon>
        <taxon>Ovalentaria</taxon>
        <taxon>Atherinomorphae</taxon>
        <taxon>Beloniformes</taxon>
        <taxon>Adrianichthyidae</taxon>
        <taxon>Oryziinae</taxon>
        <taxon>Oryzias</taxon>
    </lineage>
</organism>
<feature type="chain" id="PRO_5018074603" evidence="2">
    <location>
        <begin position="28"/>
        <end position="126"/>
    </location>
</feature>
<evidence type="ECO:0000313" key="4">
    <source>
        <dbReference type="Proteomes" id="UP000265200"/>
    </source>
</evidence>
<feature type="transmembrane region" description="Helical" evidence="1">
    <location>
        <begin position="37"/>
        <end position="56"/>
    </location>
</feature>
<dbReference type="Ensembl" id="ENSORLT00015014058.1">
    <property type="protein sequence ID" value="ENSORLP00015000606.1"/>
    <property type="gene ID" value="ENSORLG00015001201.1"/>
</dbReference>
<dbReference type="Pfam" id="PF15873">
    <property type="entry name" value="DUF4730"/>
    <property type="match status" value="1"/>
</dbReference>